<feature type="region of interest" description="Disordered" evidence="1">
    <location>
        <begin position="27"/>
        <end position="102"/>
    </location>
</feature>
<dbReference type="OrthoDB" id="5378502at2759"/>
<dbReference type="STRING" id="308745.A0A0F8UN72"/>
<dbReference type="Proteomes" id="UP000034291">
    <property type="component" value="Unassembled WGS sequence"/>
</dbReference>
<feature type="compositionally biased region" description="Basic and acidic residues" evidence="1">
    <location>
        <begin position="27"/>
        <end position="40"/>
    </location>
</feature>
<dbReference type="AlphaFoldDB" id="A0A0F8UN72"/>
<evidence type="ECO:0000313" key="3">
    <source>
        <dbReference type="Proteomes" id="UP000034291"/>
    </source>
</evidence>
<comment type="caution">
    <text evidence="2">The sequence shown here is derived from an EMBL/GenBank/DDBJ whole genome shotgun (WGS) entry which is preliminary data.</text>
</comment>
<accession>A0A0F8UN72</accession>
<dbReference type="EMBL" id="JZBS01001896">
    <property type="protein sequence ID" value="KKK20988.1"/>
    <property type="molecule type" value="Genomic_DNA"/>
</dbReference>
<keyword evidence="3" id="KW-1185">Reference proteome</keyword>
<evidence type="ECO:0000313" key="2">
    <source>
        <dbReference type="EMBL" id="KKK20988.1"/>
    </source>
</evidence>
<reference evidence="2 3" key="1">
    <citation type="submission" date="2015-02" db="EMBL/GenBank/DDBJ databases">
        <title>Draft Genome Sequences of Two Closely-Related Aflatoxigenic Aspergillus Species Obtained from the Cote d'Ivoire.</title>
        <authorList>
            <person name="Moore G.G."/>
            <person name="Beltz S.B."/>
            <person name="Mack B.M."/>
        </authorList>
    </citation>
    <scope>NUCLEOTIDE SEQUENCE [LARGE SCALE GENOMIC DNA]</scope>
    <source>
        <strain evidence="2 3">SRRC1468</strain>
    </source>
</reference>
<proteinExistence type="predicted"/>
<gene>
    <name evidence="2" type="ORF">ARAM_000622</name>
</gene>
<organism evidence="2 3">
    <name type="scientific">Aspergillus rambellii</name>
    <dbReference type="NCBI Taxonomy" id="308745"/>
    <lineage>
        <taxon>Eukaryota</taxon>
        <taxon>Fungi</taxon>
        <taxon>Dikarya</taxon>
        <taxon>Ascomycota</taxon>
        <taxon>Pezizomycotina</taxon>
        <taxon>Eurotiomycetes</taxon>
        <taxon>Eurotiomycetidae</taxon>
        <taxon>Eurotiales</taxon>
        <taxon>Aspergillaceae</taxon>
        <taxon>Aspergillus</taxon>
        <taxon>Aspergillus subgen. Nidulantes</taxon>
    </lineage>
</organism>
<feature type="region of interest" description="Disordered" evidence="1">
    <location>
        <begin position="434"/>
        <end position="483"/>
    </location>
</feature>
<sequence length="641" mass="72999">MELRSTVHLPQRLNSDLFYTPLSKRPLRENREESSLRHIDFNPNLPPAAFPTLERPRASESSHQQLEQAQVDRYTTRNKQRRSNNNQNNSCAKTQTQRESKLDLDEIPMDLIENYAANNADSNSIYVIKTAGMAATPHKDMEDSDPEEVMVKSHHLQLGESTSIRNPNWNNLSERMQVEIFDNILECHSWPSACHMLGLTTEEREAIQGLLRARMEQIHLEDSQLKAMRAKQLRALLKVDNSSWKCTRVPHQLVFRKISRQFAHKLKEAVKTDYLLCEAQELLSARRFLRRRGIDIKFAGNWSNNMDLVQTDEYSVSEANPRDSDLDENLSLVMLSPTFSVKEQLINSIAEETTASTRDLLQRRGDLNAPPRWMTLLHRGWMEPAWQVHAQCSTEHVTKVGEAEKQYIQPQKMHWMLPPIDCFYLDESFGTGQLNRSSAANPSPYPPTSISKSQQHSQVTKERSLPRESGSADWTSRHISPTELHERIEEARQYARRPNHRRATFNNDDTHDIYADLTCLPRTPIAASRSPSTTPGRILSPTVSEIALFAFSNPGTPLTIGDHDALPPSAPVLESVLRSPKNLRVESAGGNPSTPMAVQHNSPEITYDDKNTENCDEDKDDDYEEDEMVLIPCGARTSQRA</sequence>
<feature type="compositionally biased region" description="Polar residues" evidence="1">
    <location>
        <begin position="590"/>
        <end position="604"/>
    </location>
</feature>
<evidence type="ECO:0000256" key="1">
    <source>
        <dbReference type="SAM" id="MobiDB-lite"/>
    </source>
</evidence>
<feature type="region of interest" description="Disordered" evidence="1">
    <location>
        <begin position="585"/>
        <end position="622"/>
    </location>
</feature>
<protein>
    <submittedName>
        <fullName evidence="2">Uncharacterized protein</fullName>
    </submittedName>
</protein>
<name>A0A0F8UN72_9EURO</name>
<feature type="compositionally biased region" description="Polar residues" evidence="1">
    <location>
        <begin position="448"/>
        <end position="458"/>
    </location>
</feature>